<evidence type="ECO:0000313" key="2">
    <source>
        <dbReference type="EMBL" id="EAR29591.1"/>
    </source>
</evidence>
<dbReference type="Proteomes" id="UP000006201">
    <property type="component" value="Unassembled WGS sequence"/>
</dbReference>
<reference evidence="2 3" key="1">
    <citation type="submission" date="2006-02" db="EMBL/GenBank/DDBJ databases">
        <authorList>
            <person name="Moran M.A."/>
            <person name="Kjelleberg S."/>
            <person name="Egan S."/>
            <person name="Saunders N."/>
            <person name="Thomas T."/>
            <person name="Ferriera S."/>
            <person name="Johnson J."/>
            <person name="Kravitz S."/>
            <person name="Halpern A."/>
            <person name="Remington K."/>
            <person name="Beeson K."/>
            <person name="Tran B."/>
            <person name="Rogers Y.-H."/>
            <person name="Friedman R."/>
            <person name="Venter J.C."/>
        </authorList>
    </citation>
    <scope>NUCLEOTIDE SEQUENCE [LARGE SCALE GENOMIC DNA]</scope>
    <source>
        <strain evidence="2 3">D2</strain>
    </source>
</reference>
<protein>
    <recommendedName>
        <fullName evidence="4">Orphan protein</fullName>
    </recommendedName>
</protein>
<feature type="chain" id="PRO_5002667020" description="Orphan protein" evidence="1">
    <location>
        <begin position="27"/>
        <end position="222"/>
    </location>
</feature>
<evidence type="ECO:0000313" key="3">
    <source>
        <dbReference type="Proteomes" id="UP000006201"/>
    </source>
</evidence>
<keyword evidence="1" id="KW-0732">Signal</keyword>
<dbReference type="STRING" id="87626.PTD2_12264"/>
<comment type="caution">
    <text evidence="2">The sequence shown here is derived from an EMBL/GenBank/DDBJ whole genome shotgun (WGS) entry which is preliminary data.</text>
</comment>
<keyword evidence="3" id="KW-1185">Reference proteome</keyword>
<organism evidence="2 3">
    <name type="scientific">Pseudoalteromonas tunicata D2</name>
    <dbReference type="NCBI Taxonomy" id="87626"/>
    <lineage>
        <taxon>Bacteria</taxon>
        <taxon>Pseudomonadati</taxon>
        <taxon>Pseudomonadota</taxon>
        <taxon>Gammaproteobacteria</taxon>
        <taxon>Alteromonadales</taxon>
        <taxon>Pseudoalteromonadaceae</taxon>
        <taxon>Pseudoalteromonas</taxon>
    </lineage>
</organism>
<dbReference type="AlphaFoldDB" id="A4C6I7"/>
<evidence type="ECO:0000256" key="1">
    <source>
        <dbReference type="SAM" id="SignalP"/>
    </source>
</evidence>
<proteinExistence type="predicted"/>
<dbReference type="EMBL" id="AAOH01000002">
    <property type="protein sequence ID" value="EAR29591.1"/>
    <property type="molecule type" value="Genomic_DNA"/>
</dbReference>
<accession>A4C6I7</accession>
<evidence type="ECO:0008006" key="4">
    <source>
        <dbReference type="Google" id="ProtNLM"/>
    </source>
</evidence>
<feature type="signal peptide" evidence="1">
    <location>
        <begin position="1"/>
        <end position="26"/>
    </location>
</feature>
<dbReference type="HOGENOM" id="CLU_1244468_0_0_6"/>
<sequence length="222" mass="23324">MIMKKLLTTTTLLATALLTTPVLVNAATDAILKVRTVDQVGATEQKSINLGQIAASPGYECMVPQRIDISTQAGTNTDFQIDTISYGTLPAGVNACGSSTAGYFSLKGVPNQNVRITFAKDPSSTVGSFQPEGVYKAAAYADVADPLDLAAVQAGVTVDDVPVQTVYDEVAKTLIQIFDAEDVKLSASGDGMIAIGGTLKINESLMPDTTYTVNYIVNVTYL</sequence>
<gene>
    <name evidence="2" type="ORF">PTD2_12264</name>
</gene>
<name>A4C6I7_9GAMM</name>